<keyword evidence="1" id="KW-0472">Membrane</keyword>
<evidence type="ECO:0000313" key="2">
    <source>
        <dbReference type="EMBL" id="OGG65996.1"/>
    </source>
</evidence>
<reference evidence="2 3" key="1">
    <citation type="journal article" date="2016" name="Nat. Commun.">
        <title>Thousands of microbial genomes shed light on interconnected biogeochemical processes in an aquifer system.</title>
        <authorList>
            <person name="Anantharaman K."/>
            <person name="Brown C.T."/>
            <person name="Hug L.A."/>
            <person name="Sharon I."/>
            <person name="Castelle C.J."/>
            <person name="Probst A.J."/>
            <person name="Thomas B.C."/>
            <person name="Singh A."/>
            <person name="Wilkins M.J."/>
            <person name="Karaoz U."/>
            <person name="Brodie E.L."/>
            <person name="Williams K.H."/>
            <person name="Hubbard S.S."/>
            <person name="Banfield J.F."/>
        </authorList>
    </citation>
    <scope>NUCLEOTIDE SEQUENCE [LARGE SCALE GENOMIC DNA]</scope>
</reference>
<keyword evidence="1" id="KW-0812">Transmembrane</keyword>
<feature type="transmembrane region" description="Helical" evidence="1">
    <location>
        <begin position="7"/>
        <end position="28"/>
    </location>
</feature>
<feature type="transmembrane region" description="Helical" evidence="1">
    <location>
        <begin position="34"/>
        <end position="52"/>
    </location>
</feature>
<sequence>MWAVRLVAIGAASWTGSFGSVMFMHYYVPLSWRGWISTFFLTIFIFVALYEWRQKIKKQKVLLKE</sequence>
<keyword evidence="1" id="KW-1133">Transmembrane helix</keyword>
<dbReference type="AlphaFoldDB" id="A0A1F6DX68"/>
<accession>A0A1F6DX68</accession>
<gene>
    <name evidence="2" type="ORF">A3D71_02145</name>
</gene>
<dbReference type="Proteomes" id="UP000177652">
    <property type="component" value="Unassembled WGS sequence"/>
</dbReference>
<proteinExistence type="predicted"/>
<evidence type="ECO:0000256" key="1">
    <source>
        <dbReference type="SAM" id="Phobius"/>
    </source>
</evidence>
<evidence type="ECO:0000313" key="3">
    <source>
        <dbReference type="Proteomes" id="UP000177652"/>
    </source>
</evidence>
<name>A0A1F6DX68_9BACT</name>
<protein>
    <submittedName>
        <fullName evidence="2">Uncharacterized protein</fullName>
    </submittedName>
</protein>
<dbReference type="EMBL" id="MFLK01000024">
    <property type="protein sequence ID" value="OGG65996.1"/>
    <property type="molecule type" value="Genomic_DNA"/>
</dbReference>
<comment type="caution">
    <text evidence="2">The sequence shown here is derived from an EMBL/GenBank/DDBJ whole genome shotgun (WGS) entry which is preliminary data.</text>
</comment>
<organism evidence="2 3">
    <name type="scientific">Candidatus Kaiserbacteria bacterium RIFCSPHIGHO2_02_FULL_55_20</name>
    <dbReference type="NCBI Taxonomy" id="1798497"/>
    <lineage>
        <taxon>Bacteria</taxon>
        <taxon>Candidatus Kaiseribacteriota</taxon>
    </lineage>
</organism>